<dbReference type="RefSeq" id="WP_248413187.1">
    <property type="nucleotide sequence ID" value="NZ_JALPQF010000010.1"/>
</dbReference>
<feature type="transmembrane region" description="Helical" evidence="1">
    <location>
        <begin position="197"/>
        <end position="218"/>
    </location>
</feature>
<keyword evidence="1" id="KW-0812">Transmembrane</keyword>
<dbReference type="Proteomes" id="UP001203687">
    <property type="component" value="Unassembled WGS sequence"/>
</dbReference>
<keyword evidence="1" id="KW-0472">Membrane</keyword>
<comment type="caution">
    <text evidence="2">The sequence shown here is derived from an EMBL/GenBank/DDBJ whole genome shotgun (WGS) entry which is preliminary data.</text>
</comment>
<reference evidence="2" key="1">
    <citation type="submission" date="2022-04" db="EMBL/GenBank/DDBJ databases">
        <authorList>
            <person name="Ren T."/>
        </authorList>
    </citation>
    <scope>NUCLEOTIDE SEQUENCE</scope>
    <source>
        <strain evidence="2">F63249</strain>
    </source>
</reference>
<evidence type="ECO:0000313" key="2">
    <source>
        <dbReference type="EMBL" id="MCK8481202.1"/>
    </source>
</evidence>
<protein>
    <submittedName>
        <fullName evidence="2">Uncharacterized protein</fullName>
    </submittedName>
</protein>
<feature type="transmembrane region" description="Helical" evidence="1">
    <location>
        <begin position="230"/>
        <end position="253"/>
    </location>
</feature>
<proteinExistence type="predicted"/>
<gene>
    <name evidence="2" type="ORF">MUY34_11245</name>
</gene>
<keyword evidence="1" id="KW-1133">Transmembrane helix</keyword>
<evidence type="ECO:0000313" key="3">
    <source>
        <dbReference type="Proteomes" id="UP001203687"/>
    </source>
</evidence>
<name>A0ABT0HA21_9FLAO</name>
<keyword evidence="3" id="KW-1185">Reference proteome</keyword>
<feature type="transmembrane region" description="Helical" evidence="1">
    <location>
        <begin position="64"/>
        <end position="83"/>
    </location>
</feature>
<evidence type="ECO:0000256" key="1">
    <source>
        <dbReference type="SAM" id="Phobius"/>
    </source>
</evidence>
<dbReference type="EMBL" id="JALPQF010000010">
    <property type="protein sequence ID" value="MCK8481202.1"/>
    <property type="molecule type" value="Genomic_DNA"/>
</dbReference>
<feature type="transmembrane region" description="Helical" evidence="1">
    <location>
        <begin position="265"/>
        <end position="287"/>
    </location>
</feature>
<sequence length="291" mass="33608">MAYSVLAFLEKNNKGFESFPEELIFKFSLVLLVLDGSTGWGLDIFMRITCALMLAFDSFSKNRVLWLIISLLLLFFNSLQFYILDNHKILFVYWVLLITFYLWTDKDSDYLKSNAKILIGLVMFFAVFQKLINGFGSPGFLHGRFLFDSRFMLVTHFMIDTPYEVLANNQNSIAILKTLPNDNSFVSLTSTPFMGRVLYAFQLFGLVFEALVAFLFLFSKKNTIAKDIALLAFCIGTYFIFPVIGFSSILLILGIAQSTKKMRKFYIITFILIQFIKVPWQQIIFYLNNSL</sequence>
<accession>A0ABT0HA21</accession>
<feature type="transmembrane region" description="Helical" evidence="1">
    <location>
        <begin position="89"/>
        <end position="105"/>
    </location>
</feature>
<organism evidence="2 3">
    <name type="scientific">Psychroserpens algicola</name>
    <dbReference type="NCBI Taxonomy" id="1719034"/>
    <lineage>
        <taxon>Bacteria</taxon>
        <taxon>Pseudomonadati</taxon>
        <taxon>Bacteroidota</taxon>
        <taxon>Flavobacteriia</taxon>
        <taxon>Flavobacteriales</taxon>
        <taxon>Flavobacteriaceae</taxon>
        <taxon>Psychroserpens</taxon>
    </lineage>
</organism>
<feature type="transmembrane region" description="Helical" evidence="1">
    <location>
        <begin position="23"/>
        <end position="43"/>
    </location>
</feature>
<feature type="transmembrane region" description="Helical" evidence="1">
    <location>
        <begin position="117"/>
        <end position="136"/>
    </location>
</feature>